<comment type="caution">
    <text evidence="7">The sequence shown here is derived from an EMBL/GenBank/DDBJ whole genome shotgun (WGS) entry which is preliminary data.</text>
</comment>
<feature type="repeat" description="WD" evidence="3">
    <location>
        <begin position="1567"/>
        <end position="1608"/>
    </location>
</feature>
<feature type="repeat" description="WD" evidence="3">
    <location>
        <begin position="1207"/>
        <end position="1248"/>
    </location>
</feature>
<evidence type="ECO:0000256" key="3">
    <source>
        <dbReference type="PROSITE-ProRule" id="PRU00221"/>
    </source>
</evidence>
<feature type="repeat" description="WD" evidence="3">
    <location>
        <begin position="1792"/>
        <end position="1819"/>
    </location>
</feature>
<sequence>KILSLYETQEEPAASDTTNSAAGEDEEMDEEVEARYGDRKFLQEAHVTVPHYGTIIISDKLARSSNYLAVGVNEYLTSHYGPRSAPDGTDKYVWEAYLVRNLLLRSVSVKSIKTDKDGFIHNASCSLRTIDIFVEFTGIAVMFSSQSSLSPQKALELVSVFLENARKVKDPQVAVELCDEAGAKLRTAAEDHALREGVANAYFELGQLFESLQNHGKAKASYRKAEKLEFLRDELKDAKAVAEVVCLIPVLSRDDFRSLLRQFYWGVDSSALLDYHQLEGLAQTIQSASSGYLDADDLVKILELLGARLRDTHQQSPHHIYQLTLAVSHVLDAMADTKVKGLDRDKLHEPLSSYLDRLQRSADPYLVYQSAYAYQALLYVPDNETPWQATLRRTGKVIQGVSGLVSAVKGLDLNGFIEGLGNIQQGASEVVQLVKTAYEGVTSLAESGQGFLDCLKEGFSFETKRAWYPALRGAYNLIQEGQFAKFRKLVCEAPCQSDPAFQWGVCQLLGGVAANSMWDTDTRGSAVAFLGQIYQNDTVWGQQANVKQCVLDILMQLATLPGSVKESAETLLQELEANGNDKKQVLYQACREEGPSSHLLNVARPPLASPSLLDRVQSRPDVEGSLRQLRGLRLKERGNTVYIPPQAKASLQAPDDALFPLMDKVKEFIHSDQKVLLLLGDSGAGKSTFSRALEGDLWQVYNSKIGTIPLHVNLPAIDKPEHDLIAKQLQKADFTQPQIRELKNSRKFILICDGYDESQQTRNLYMSNRLNQPGEWSAQMVISCRSEYLGRDYRDRFQPADRNRRSEPWLFQEAVIAPFSLGQVRDYIRQYVSVHRPLWETDHYLQALDLIPSLRELVKNPFLLTLSLEVLPRMVDPGQHLAAIRVTRVALYDQFVEQWLERGKKRLGEKELSPQERSAFESLSDEGFTQNGIDFLKKLAAAVYREQGGHPVIEYSRFKNEGSWKAEFFSHEDEKKLLREACPLTRSGNQYRFIHRSLLEYGLARAVFDPQDGKKRKIPDSAPNRRHSVSSVWSFEIQDDSSEASTAAEQPPLDLTSPLVWRSFVNEPSLLQFLQERVQQEPLFKQQLLAFIEHSKTDKLWRVAAANAITILVKAGVQFNGVDLRGIQIPGADINHGVFDSSQLQEADLRKVDLRNTWLRQANLSRAEMTGVASVAYSPSNSQLASGSYDSTVRLWNIETGDCRQALVGHTEWVLSVVYLPKGDLVASGSNDSTVRLWDVDTGTCLHTFSGHASVISNIACSPKSNQLVSGSWDMTLRIWDLETGACSHVLNDHQGDVLRVVYSPKGDQVASCSGDKTVRLWDSETGACLHTLSGHSEDVWTAAYSPKGDQVASGSWDRTVRLWDVETGVCRYILRGHTGTVSNVVYSLKGDHVISCSDDRTVRLWDVEAGVCHRTFIGHSDRVGIVVCSPKGGLVASGGDDRVVRLWDLESRVDIKDDRAITSSENSTGRLLDKENETSPAIYSLTDFAESSVAYSPRGDQVAASSFDNTVRLMDVETGECRHILIQNKLITSVAYSPKGGQVVSGSADSTVRLWDVETGICRHTLTDHSGRVSGVVFSSKGDRVASGSWDKTVRLWDAETGACLQTLSHADGVKVIAYSPRGDQVASSCWDKTVRLWDVETGACSFTLRGHRNDVNSVVYSPEGSMVASGSFDETVRLWDAETGNCRYNLTGHDNWVVSVAFSPKGDQVASGSKDKTVRLWDVETGSCQHTLSGHSGPVSSVSYSLKGDLVASASDDRTVRLWDAISGQCRGVIRNFQRLVSSIAWTTIPDANYLVTGCEDGSVRLWQVIEEEDLHRVCLRWSSKHSTLAMTDATIHDARGLSLMNKKLLRLHGAVDEPTLALNSKLLDTTPDSGLTAVE</sequence>
<dbReference type="PROSITE" id="PS00678">
    <property type="entry name" value="WD_REPEATS_1"/>
    <property type="match status" value="12"/>
</dbReference>
<dbReference type="InterPro" id="IPR001680">
    <property type="entry name" value="WD40_rpt"/>
</dbReference>
<feature type="non-terminal residue" evidence="7">
    <location>
        <position position="1882"/>
    </location>
</feature>
<dbReference type="EMBL" id="JAAAHW010000039">
    <property type="protein sequence ID" value="KAG0006903.1"/>
    <property type="molecule type" value="Genomic_DNA"/>
</dbReference>
<dbReference type="FunFam" id="2.130.10.10:FF:000228">
    <property type="entry name" value="COMPASS-like H3K4 histone methylase component WDR5A"/>
    <property type="match status" value="1"/>
</dbReference>
<feature type="region of interest" description="Disordered" evidence="5">
    <location>
        <begin position="1"/>
        <end position="30"/>
    </location>
</feature>
<keyword evidence="8" id="KW-1185">Reference proteome</keyword>
<feature type="domain" description="Arm-like repeat" evidence="6">
    <location>
        <begin position="230"/>
        <end position="603"/>
    </location>
</feature>
<dbReference type="InterPro" id="IPR025662">
    <property type="entry name" value="Sigma_54_int_dom_ATP-bd_1"/>
</dbReference>
<feature type="repeat" description="WD" evidence="3">
    <location>
        <begin position="1650"/>
        <end position="1691"/>
    </location>
</feature>
<dbReference type="GO" id="GO:0035097">
    <property type="term" value="C:histone methyltransferase complex"/>
    <property type="evidence" value="ECO:0007669"/>
    <property type="project" value="UniProtKB-ARBA"/>
</dbReference>
<dbReference type="SMART" id="SM00320">
    <property type="entry name" value="WD40"/>
    <property type="match status" value="15"/>
</dbReference>
<feature type="repeat" description="WD" evidence="3">
    <location>
        <begin position="1375"/>
        <end position="1416"/>
    </location>
</feature>
<keyword evidence="1 3" id="KW-0853">WD repeat</keyword>
<dbReference type="InterPro" id="IPR036322">
    <property type="entry name" value="WD40_repeat_dom_sf"/>
</dbReference>
<dbReference type="InterPro" id="IPR050349">
    <property type="entry name" value="WD_LIS1/nudF_dynein_reg"/>
</dbReference>
<dbReference type="PROSITE" id="PS50294">
    <property type="entry name" value="WD_REPEATS_REGION"/>
    <property type="match status" value="13"/>
</dbReference>
<dbReference type="InterPro" id="IPR019775">
    <property type="entry name" value="WD40_repeat_CS"/>
</dbReference>
<gene>
    <name evidence="7" type="ORF">BGZ65_002094</name>
</gene>
<dbReference type="CDD" id="cd00200">
    <property type="entry name" value="WD40"/>
    <property type="match status" value="2"/>
</dbReference>
<name>A0A9P6SVT0_9FUNG</name>
<feature type="repeat" description="WD" evidence="3">
    <location>
        <begin position="1525"/>
        <end position="1566"/>
    </location>
</feature>
<keyword evidence="4" id="KW-0802">TPR repeat</keyword>
<dbReference type="PANTHER" id="PTHR44129">
    <property type="entry name" value="WD REPEAT-CONTAINING PROTEIN POP1"/>
    <property type="match status" value="1"/>
</dbReference>
<evidence type="ECO:0000313" key="8">
    <source>
        <dbReference type="Proteomes" id="UP000749646"/>
    </source>
</evidence>
<dbReference type="SUPFAM" id="SSF141571">
    <property type="entry name" value="Pentapeptide repeat-like"/>
    <property type="match status" value="1"/>
</dbReference>
<dbReference type="PRINTS" id="PR00320">
    <property type="entry name" value="GPROTEINBRPT"/>
</dbReference>
<dbReference type="SUPFAM" id="SSF50978">
    <property type="entry name" value="WD40 repeat-like"/>
    <property type="match status" value="2"/>
</dbReference>
<proteinExistence type="predicted"/>
<feature type="repeat" description="WD" evidence="3">
    <location>
        <begin position="1608"/>
        <end position="1649"/>
    </location>
</feature>
<evidence type="ECO:0000256" key="2">
    <source>
        <dbReference type="ARBA" id="ARBA00022737"/>
    </source>
</evidence>
<organism evidence="7 8">
    <name type="scientific">Modicella reniformis</name>
    <dbReference type="NCBI Taxonomy" id="1440133"/>
    <lineage>
        <taxon>Eukaryota</taxon>
        <taxon>Fungi</taxon>
        <taxon>Fungi incertae sedis</taxon>
        <taxon>Mucoromycota</taxon>
        <taxon>Mortierellomycotina</taxon>
        <taxon>Mortierellomycetes</taxon>
        <taxon>Mortierellales</taxon>
        <taxon>Mortierellaceae</taxon>
        <taxon>Modicella</taxon>
    </lineage>
</organism>
<feature type="repeat" description="WD" evidence="3">
    <location>
        <begin position="1165"/>
        <end position="1206"/>
    </location>
</feature>
<evidence type="ECO:0000313" key="7">
    <source>
        <dbReference type="EMBL" id="KAG0006903.1"/>
    </source>
</evidence>
<dbReference type="PROSITE" id="PS50082">
    <property type="entry name" value="WD_REPEATS_2"/>
    <property type="match status" value="14"/>
</dbReference>
<evidence type="ECO:0000259" key="6">
    <source>
        <dbReference type="Pfam" id="PF23948"/>
    </source>
</evidence>
<dbReference type="Proteomes" id="UP000749646">
    <property type="component" value="Unassembled WGS sequence"/>
</dbReference>
<dbReference type="InterPro" id="IPR020472">
    <property type="entry name" value="WD40_PAC1"/>
</dbReference>
<dbReference type="PROSITE" id="PS50005">
    <property type="entry name" value="TPR"/>
    <property type="match status" value="1"/>
</dbReference>
<feature type="repeat" description="WD" evidence="3">
    <location>
        <begin position="1734"/>
        <end position="1775"/>
    </location>
</feature>
<accession>A0A9P6SVT0</accession>
<dbReference type="InterPro" id="IPR056251">
    <property type="entry name" value="Arm_rpt_dom"/>
</dbReference>
<dbReference type="PROSITE" id="PS00675">
    <property type="entry name" value="SIGMA54_INTERACT_1"/>
    <property type="match status" value="1"/>
</dbReference>
<evidence type="ECO:0000256" key="1">
    <source>
        <dbReference type="ARBA" id="ARBA00022574"/>
    </source>
</evidence>
<dbReference type="Gene3D" id="2.130.10.10">
    <property type="entry name" value="YVTN repeat-like/Quinoprotein amine dehydrogenase"/>
    <property type="match status" value="6"/>
</dbReference>
<reference evidence="7" key="1">
    <citation type="journal article" date="2020" name="Fungal Divers.">
        <title>Resolving the Mortierellaceae phylogeny through synthesis of multi-gene phylogenetics and phylogenomics.</title>
        <authorList>
            <person name="Vandepol N."/>
            <person name="Liber J."/>
            <person name="Desiro A."/>
            <person name="Na H."/>
            <person name="Kennedy M."/>
            <person name="Barry K."/>
            <person name="Grigoriev I.V."/>
            <person name="Miller A.N."/>
            <person name="O'Donnell K."/>
            <person name="Stajich J.E."/>
            <person name="Bonito G."/>
        </authorList>
    </citation>
    <scope>NUCLEOTIDE SEQUENCE</scope>
    <source>
        <strain evidence="7">MES-2147</strain>
    </source>
</reference>
<feature type="repeat" description="TPR" evidence="4">
    <location>
        <begin position="199"/>
        <end position="232"/>
    </location>
</feature>
<dbReference type="Pfam" id="PF23948">
    <property type="entry name" value="ARM_5"/>
    <property type="match status" value="1"/>
</dbReference>
<dbReference type="InterPro" id="IPR015943">
    <property type="entry name" value="WD40/YVTN_repeat-like_dom_sf"/>
</dbReference>
<dbReference type="InterPro" id="IPR019734">
    <property type="entry name" value="TPR_rpt"/>
</dbReference>
<feature type="repeat" description="WD" evidence="3">
    <location>
        <begin position="1249"/>
        <end position="1290"/>
    </location>
</feature>
<keyword evidence="2" id="KW-0677">Repeat</keyword>
<dbReference type="Gene3D" id="3.40.50.300">
    <property type="entry name" value="P-loop containing nucleotide triphosphate hydrolases"/>
    <property type="match status" value="1"/>
</dbReference>
<dbReference type="OrthoDB" id="10380668at2759"/>
<dbReference type="InterPro" id="IPR027417">
    <property type="entry name" value="P-loop_NTPase"/>
</dbReference>
<dbReference type="Pfam" id="PF00400">
    <property type="entry name" value="WD40"/>
    <property type="match status" value="15"/>
</dbReference>
<feature type="repeat" description="WD" evidence="3">
    <location>
        <begin position="1417"/>
        <end position="1458"/>
    </location>
</feature>
<feature type="repeat" description="WD" evidence="3">
    <location>
        <begin position="1333"/>
        <end position="1369"/>
    </location>
</feature>
<evidence type="ECO:0000256" key="4">
    <source>
        <dbReference type="PROSITE-ProRule" id="PRU00339"/>
    </source>
</evidence>
<feature type="repeat" description="WD" evidence="3">
    <location>
        <begin position="1291"/>
        <end position="1332"/>
    </location>
</feature>
<dbReference type="SUPFAM" id="SSF52540">
    <property type="entry name" value="P-loop containing nucleoside triphosphate hydrolases"/>
    <property type="match status" value="1"/>
</dbReference>
<protein>
    <recommendedName>
        <fullName evidence="6">Arm-like repeat domain-containing protein</fullName>
    </recommendedName>
</protein>
<feature type="repeat" description="WD" evidence="3">
    <location>
        <begin position="1692"/>
        <end position="1733"/>
    </location>
</feature>
<evidence type="ECO:0000256" key="5">
    <source>
        <dbReference type="SAM" id="MobiDB-lite"/>
    </source>
</evidence>